<reference evidence="2" key="1">
    <citation type="submission" date="2019-12" db="EMBL/GenBank/DDBJ databases">
        <title>Isolation and complete genomic sequence of bacteriophage NF: A novel Vibrio alginolyticus phage isolated from the coastal water of Qingdao, China.</title>
        <authorList>
            <person name="Zhang X."/>
        </authorList>
    </citation>
    <scope>NUCLEOTIDE SEQUENCE [LARGE SCALE GENOMIC DNA]</scope>
</reference>
<dbReference type="Gene3D" id="3.60.21.10">
    <property type="match status" value="1"/>
</dbReference>
<feature type="domain" description="Serine/threonine specific protein phosphatases" evidence="1">
    <location>
        <begin position="71"/>
        <end position="76"/>
    </location>
</feature>
<dbReference type="InterPro" id="IPR006186">
    <property type="entry name" value="Ser/Thr-sp_prot-phosphatase"/>
</dbReference>
<dbReference type="PROSITE" id="PS00125">
    <property type="entry name" value="SER_THR_PHOSPHATASE"/>
    <property type="match status" value="1"/>
</dbReference>
<dbReference type="GO" id="GO:0110154">
    <property type="term" value="P:RNA decapping"/>
    <property type="evidence" value="ECO:0007669"/>
    <property type="project" value="TreeGrafter"/>
</dbReference>
<proteinExistence type="predicted"/>
<dbReference type="InterPro" id="IPR050126">
    <property type="entry name" value="Ap4A_hydrolase"/>
</dbReference>
<dbReference type="SUPFAM" id="SSF56300">
    <property type="entry name" value="Metallo-dependent phosphatases"/>
    <property type="match status" value="1"/>
</dbReference>
<dbReference type="PANTHER" id="PTHR42850:SF10">
    <property type="entry name" value="SERINE_THREONINE-PROTEIN PHOSPHATASE 1"/>
    <property type="match status" value="1"/>
</dbReference>
<sequence length="220" mass="25273">MIKKTFNIESGQRIFAVGDIHGEISKLNEKLKEIGFDKNLDILFSVGDLIDRGEDSLSCLALIQEPWFEAVRGNHEDMMIKSLVHNDESNANCWMSNGGIWYLNLNQEDRMYANDLAKIANENLPYVIEINYQGKKIVICHADYPSNNYTGEIYDHDLFNIVWSRDRIEAFKRWQSTGAIKGADMFVFGHTPLRKPFRVENCLYIDTGAVFGKELTIIQL</sequence>
<dbReference type="RefSeq" id="YP_010649751.1">
    <property type="nucleotide sequence ID" value="NC_070773.1"/>
</dbReference>
<evidence type="ECO:0000313" key="3">
    <source>
        <dbReference type="Proteomes" id="UP000435913"/>
    </source>
</evidence>
<dbReference type="KEGG" id="vg:77925311"/>
<dbReference type="GO" id="GO:0008803">
    <property type="term" value="F:bis(5'-nucleosyl)-tetraphosphatase (symmetrical) activity"/>
    <property type="evidence" value="ECO:0007669"/>
    <property type="project" value="TreeGrafter"/>
</dbReference>
<evidence type="ECO:0000313" key="2">
    <source>
        <dbReference type="EMBL" id="QGZ13233.1"/>
    </source>
</evidence>
<dbReference type="GeneID" id="77925311"/>
<keyword evidence="3" id="KW-1185">Reference proteome</keyword>
<dbReference type="EMBL" id="MN812722">
    <property type="protein sequence ID" value="QGZ13233.1"/>
    <property type="molecule type" value="Genomic_DNA"/>
</dbReference>
<dbReference type="InterPro" id="IPR004843">
    <property type="entry name" value="Calcineurin-like_PHP"/>
</dbReference>
<dbReference type="GO" id="GO:0016791">
    <property type="term" value="F:phosphatase activity"/>
    <property type="evidence" value="ECO:0007669"/>
    <property type="project" value="TreeGrafter"/>
</dbReference>
<dbReference type="Proteomes" id="UP000435913">
    <property type="component" value="Segment"/>
</dbReference>
<organism evidence="2 3">
    <name type="scientific">Vibrio phage NF</name>
    <dbReference type="NCBI Taxonomy" id="2686202"/>
    <lineage>
        <taxon>Viruses</taxon>
        <taxon>Duplodnaviria</taxon>
        <taxon>Heunggongvirae</taxon>
        <taxon>Uroviricota</taxon>
        <taxon>Caudoviricetes</taxon>
        <taxon>Enfavirus</taxon>
        <taxon>Enfavirus NF</taxon>
    </lineage>
</organism>
<dbReference type="Pfam" id="PF00149">
    <property type="entry name" value="Metallophos"/>
    <property type="match status" value="1"/>
</dbReference>
<accession>A0A6B9J0J5</accession>
<protein>
    <submittedName>
        <fullName evidence="2">Serine/threonine protein phosphatase</fullName>
    </submittedName>
</protein>
<dbReference type="PANTHER" id="PTHR42850">
    <property type="entry name" value="METALLOPHOSPHOESTERASE"/>
    <property type="match status" value="1"/>
</dbReference>
<evidence type="ECO:0000259" key="1">
    <source>
        <dbReference type="PROSITE" id="PS00125"/>
    </source>
</evidence>
<dbReference type="InterPro" id="IPR029052">
    <property type="entry name" value="Metallo-depent_PP-like"/>
</dbReference>
<name>A0A6B9J0J5_9CAUD</name>